<evidence type="ECO:0000313" key="3">
    <source>
        <dbReference type="Proteomes" id="UP000177515"/>
    </source>
</evidence>
<protein>
    <submittedName>
        <fullName evidence="2">Peptigoglycan-binding protein LysM</fullName>
    </submittedName>
</protein>
<dbReference type="Pfam" id="PF01476">
    <property type="entry name" value="LysM"/>
    <property type="match status" value="1"/>
</dbReference>
<dbReference type="SMART" id="SM00257">
    <property type="entry name" value="LysM"/>
    <property type="match status" value="1"/>
</dbReference>
<keyword evidence="3" id="KW-1185">Reference proteome</keyword>
<evidence type="ECO:0000313" key="2">
    <source>
        <dbReference type="EMBL" id="AOZ04571.1"/>
    </source>
</evidence>
<feature type="domain" description="LysM" evidence="1">
    <location>
        <begin position="75"/>
        <end position="124"/>
    </location>
</feature>
<gene>
    <name evidence="2" type="ORF">BKK80_00970</name>
</gene>
<dbReference type="CDD" id="cd00118">
    <property type="entry name" value="LysM"/>
    <property type="match status" value="1"/>
</dbReference>
<dbReference type="Gene3D" id="3.10.350.10">
    <property type="entry name" value="LysM domain"/>
    <property type="match status" value="1"/>
</dbReference>
<accession>A0ABN4TD40</accession>
<dbReference type="InterPro" id="IPR036779">
    <property type="entry name" value="LysM_dom_sf"/>
</dbReference>
<dbReference type="InterPro" id="IPR052196">
    <property type="entry name" value="Bact_Kbp"/>
</dbReference>
<dbReference type="Proteomes" id="UP000177515">
    <property type="component" value="Chromosome 1"/>
</dbReference>
<reference evidence="2 3" key="1">
    <citation type="submission" date="2016-10" db="EMBL/GenBank/DDBJ databases">
        <title>Complete genome sequences of three Cupriavidus strains isolated from various Malaysian environments.</title>
        <authorList>
            <person name="Abdullah A.A.-A."/>
            <person name="Shafie N.A.H."/>
            <person name="Lau N.S."/>
        </authorList>
    </citation>
    <scope>NUCLEOTIDE SEQUENCE [LARGE SCALE GENOMIC DNA]</scope>
    <source>
        <strain evidence="2 3">USMAA1020</strain>
    </source>
</reference>
<dbReference type="InterPro" id="IPR018392">
    <property type="entry name" value="LysM"/>
</dbReference>
<dbReference type="RefSeq" id="WP_071068441.1">
    <property type="nucleotide sequence ID" value="NZ_CP017754.1"/>
</dbReference>
<proteinExistence type="predicted"/>
<dbReference type="SUPFAM" id="SSF54106">
    <property type="entry name" value="LysM domain"/>
    <property type="match status" value="1"/>
</dbReference>
<dbReference type="EMBL" id="CP017754">
    <property type="protein sequence ID" value="AOZ04571.1"/>
    <property type="molecule type" value="Genomic_DNA"/>
</dbReference>
<sequence length="395" mass="42297">MRNLTKEHRAARGRGQHALVRLLMSVAGLAAATGMPLRATSGELPERTVTPAQQRTAEAAVQGIPATDLAPAAPSQYTVRSGDTLWDISGRFLRQPWRWPELWGMNRQQVRNPHLIYPGQVLYLHLRDGRAWLSTTPIGEGGTVRLSPRVRSDGADAAAIPSIPARDIEPFLTRPLVVDQGTLQTSARIVALPEARVYLGRGENAYVRGIAAADGLPGSDWQVFKPVEPVRDPGTGKVLGYQADYQGNARLLRGPEGADAVATVNITQAQQEMGVGSLLLPQPAREPVRYVPHAPDVEVAGRIAAVYGGVQYGGAKQVVVLNVGANAGLEPGNVLALSRTGEVVRDRTADNRKIVLPDERYGLAFVFRVFPGVSYALVTDASSVVQVGDSAASPR</sequence>
<dbReference type="PANTHER" id="PTHR34700">
    <property type="entry name" value="POTASSIUM BINDING PROTEIN KBP"/>
    <property type="match status" value="1"/>
</dbReference>
<evidence type="ECO:0000259" key="1">
    <source>
        <dbReference type="PROSITE" id="PS51782"/>
    </source>
</evidence>
<dbReference type="PROSITE" id="PS51782">
    <property type="entry name" value="LYSM"/>
    <property type="match status" value="1"/>
</dbReference>
<dbReference type="PANTHER" id="PTHR34700:SF4">
    <property type="entry name" value="PHAGE-LIKE ELEMENT PBSX PROTEIN XKDP"/>
    <property type="match status" value="1"/>
</dbReference>
<organism evidence="2 3">
    <name type="scientific">Cupriavidus malaysiensis</name>
    <dbReference type="NCBI Taxonomy" id="367825"/>
    <lineage>
        <taxon>Bacteria</taxon>
        <taxon>Pseudomonadati</taxon>
        <taxon>Pseudomonadota</taxon>
        <taxon>Betaproteobacteria</taxon>
        <taxon>Burkholderiales</taxon>
        <taxon>Burkholderiaceae</taxon>
        <taxon>Cupriavidus</taxon>
    </lineage>
</organism>
<name>A0ABN4TD40_9BURK</name>